<keyword evidence="2" id="KW-1185">Reference proteome</keyword>
<dbReference type="NCBIfam" id="NF047352">
    <property type="entry name" value="P_loop_sacsin"/>
    <property type="match status" value="1"/>
</dbReference>
<comment type="caution">
    <text evidence="1">The sequence shown here is derived from an EMBL/GenBank/DDBJ whole genome shotgun (WGS) entry which is preliminary data.</text>
</comment>
<organism evidence="1 2">
    <name type="scientific">Tritrichomonas musculus</name>
    <dbReference type="NCBI Taxonomy" id="1915356"/>
    <lineage>
        <taxon>Eukaryota</taxon>
        <taxon>Metamonada</taxon>
        <taxon>Parabasalia</taxon>
        <taxon>Tritrichomonadida</taxon>
        <taxon>Tritrichomonadidae</taxon>
        <taxon>Tritrichomonas</taxon>
    </lineage>
</organism>
<accession>A0ABR2LBH7</accession>
<evidence type="ECO:0000313" key="1">
    <source>
        <dbReference type="EMBL" id="KAK8900361.1"/>
    </source>
</evidence>
<dbReference type="InterPro" id="IPR036890">
    <property type="entry name" value="HATPase_C_sf"/>
</dbReference>
<evidence type="ECO:0000313" key="2">
    <source>
        <dbReference type="Proteomes" id="UP001470230"/>
    </source>
</evidence>
<dbReference type="SUPFAM" id="SSF55874">
    <property type="entry name" value="ATPase domain of HSP90 chaperone/DNA topoisomerase II/histidine kinase"/>
    <property type="match status" value="1"/>
</dbReference>
<dbReference type="Proteomes" id="UP001470230">
    <property type="component" value="Unassembled WGS sequence"/>
</dbReference>
<gene>
    <name evidence="1" type="ORF">M9Y10_002688</name>
</gene>
<sequence length="1386" mass="161664">MSNNDNFEEEINKEIQEGFIKQIADKIVQGMASLNNATEDVKRRWIWELLQNAKDVPNKFGGVSVIVELHKDRLLFKHNGDCFTIKNLTSLIQQVSSKDDQGKDPNVTGKFGTGFITTHLLSRIFTIYGVAKSHTNCCKKFKMVVDRNATHSFDMIKKIKIALDELRDLKSKETVENYEENRTEDDMDTVFEYPLNDETYDSADVGVKDLLNVLPYSLLFIPLLKKVTVFIHSQKGYQKFLVQKKGEIQGDGIEIITISKEEQIYENEQIFKTKTEDTTFIMNSKGRLNVVWPISQKDGITRIQRTPVNLPKLFCSFPLIGSENFYQPMVINSGEFYPNEPRNTIFLRNFHSIEVKKNRELLIQANYLFNELVEYAINHKFEDFFNLFTGMPIDNPYIDHRWVVDSTYTPRIKTLLSQPLVKTMTGTTAPIKSMFFPKAGTPALRKELWMLYRKYFHDNIVIEQELEKWYEVLCETQYAKSIDKFIEEIAAAKCLANMTQFEDDQSRIVFLNELISFIKKSGEKDPKSKVSLSKNAIIPNIKGVFKSHNELRSDREKNIPEEVKTIYSTLFNRSLNDILIHHSIRLPLRPFQNYKTNDVLNDINGQLSTIKDKELKEQISLMITELVPIYEVDESSPRLKIIRYLNDLQFNVNKKTLDDLPVDVWRNSDPVVFEMMLEKLIFFGKSKEPTPVALLSKTIGRNIDETMEWMNDYIVFMKDNNFSKVLSSPIIPRQDSFFGVSTYVYIDDNIPQTIKNILSNGNYDIYSQLMDKRITCFPGHQKMDMTKIADEIIHQIDMSDPVSVRKGRNIYIQPKKNPADVYEITIKLICLQSESGNQIRKEFFDLIEPIDYTELINQIRPIQLKEEIISDFNLQGLEKCINQATRFLAKYIIQELTRKGDIKEIKNIFKSSFLQDKDENFIVNWYSNFLHFMHKSHQFHRELVTEKIYLNQNGKFISQEASIDDVNEEELLEIATNNLINYDVKGMCVIPQIEDVLDGVYNGMAKRITRENVGKRIDDKIKQYQGNKQDGTFVSLILKLRDLFIKDEKYKALFPYTSQQMEQLILNTLNSDILSSIVTIVSEGKTDVLTNLKKYDSQQIDQLMEIMDGNENVNKSLNTIRSLSDNDQQYINDHPGMLSRLIRNQRESEEMQRQIEMARQDRLRRLRELQERSNRYRPPPTVPIYQRPTFSSIHQYTHAINIPRHEIMVPPPPPQKSYEERLIKAIKSLLRTIFKKVKYDEPNTYYCSLVDDNASEEDQDLDEYLIIPMITDKGHNLCLNGSTIEFITVFPDTVIIFIVPPENDFNEESFENDLKIISSIGSDLEEYNIVEGVGQLISIDTDYFAFKGCENYFVQVKNNYIEEHQRTFEEWSCRFKVTEEGEEKEE</sequence>
<proteinExistence type="predicted"/>
<reference evidence="1 2" key="1">
    <citation type="submission" date="2024-04" db="EMBL/GenBank/DDBJ databases">
        <title>Tritrichomonas musculus Genome.</title>
        <authorList>
            <person name="Alves-Ferreira E."/>
            <person name="Grigg M."/>
            <person name="Lorenzi H."/>
            <person name="Galac M."/>
        </authorList>
    </citation>
    <scope>NUCLEOTIDE SEQUENCE [LARGE SCALE GENOMIC DNA]</scope>
    <source>
        <strain evidence="1 2">EAF2021</strain>
    </source>
</reference>
<evidence type="ECO:0008006" key="3">
    <source>
        <dbReference type="Google" id="ProtNLM"/>
    </source>
</evidence>
<protein>
    <recommendedName>
        <fullName evidence="3">Histidine kinase/HSP90-like ATPase domain-containing protein</fullName>
    </recommendedName>
</protein>
<name>A0ABR2LBH7_9EUKA</name>
<dbReference type="EMBL" id="JAPFFF010000001">
    <property type="protein sequence ID" value="KAK8900361.1"/>
    <property type="molecule type" value="Genomic_DNA"/>
</dbReference>